<organism evidence="3 4">
    <name type="scientific">Rhodoblastus acidophilus</name>
    <name type="common">Rhodopseudomonas acidophila</name>
    <dbReference type="NCBI Taxonomy" id="1074"/>
    <lineage>
        <taxon>Bacteria</taxon>
        <taxon>Pseudomonadati</taxon>
        <taxon>Pseudomonadota</taxon>
        <taxon>Alphaproteobacteria</taxon>
        <taxon>Hyphomicrobiales</taxon>
        <taxon>Rhodoblastaceae</taxon>
        <taxon>Rhodoblastus</taxon>
    </lineage>
</organism>
<feature type="modified residue" description="4-aspartylphosphate" evidence="1">
    <location>
        <position position="65"/>
    </location>
</feature>
<dbReference type="Gene3D" id="3.40.50.2300">
    <property type="match status" value="1"/>
</dbReference>
<evidence type="ECO:0000313" key="3">
    <source>
        <dbReference type="EMBL" id="MTV30913.1"/>
    </source>
</evidence>
<dbReference type="SMART" id="SM00448">
    <property type="entry name" value="REC"/>
    <property type="match status" value="1"/>
</dbReference>
<dbReference type="Pfam" id="PF00072">
    <property type="entry name" value="Response_reg"/>
    <property type="match status" value="1"/>
</dbReference>
<dbReference type="CDD" id="cd00156">
    <property type="entry name" value="REC"/>
    <property type="match status" value="1"/>
</dbReference>
<dbReference type="PROSITE" id="PS50110">
    <property type="entry name" value="RESPONSE_REGULATORY"/>
    <property type="match status" value="1"/>
</dbReference>
<keyword evidence="1" id="KW-0597">Phosphoprotein</keyword>
<dbReference type="GO" id="GO:0000160">
    <property type="term" value="P:phosphorelay signal transduction system"/>
    <property type="evidence" value="ECO:0007669"/>
    <property type="project" value="InterPro"/>
</dbReference>
<dbReference type="EMBL" id="WNKS01000005">
    <property type="protein sequence ID" value="MTV30913.1"/>
    <property type="molecule type" value="Genomic_DNA"/>
</dbReference>
<evidence type="ECO:0000259" key="2">
    <source>
        <dbReference type="PROSITE" id="PS50110"/>
    </source>
</evidence>
<evidence type="ECO:0000256" key="1">
    <source>
        <dbReference type="PROSITE-ProRule" id="PRU00169"/>
    </source>
</evidence>
<comment type="caution">
    <text evidence="3">The sequence shown here is derived from an EMBL/GenBank/DDBJ whole genome shotgun (WGS) entry which is preliminary data.</text>
</comment>
<feature type="domain" description="Response regulatory" evidence="2">
    <location>
        <begin position="11"/>
        <end position="135"/>
    </location>
</feature>
<dbReference type="AlphaFoldDB" id="A0A6N8DNZ8"/>
<accession>A0A6N8DNZ8</accession>
<protein>
    <submittedName>
        <fullName evidence="3">Response regulator</fullName>
    </submittedName>
</protein>
<evidence type="ECO:0000313" key="4">
    <source>
        <dbReference type="Proteomes" id="UP000439113"/>
    </source>
</evidence>
<dbReference type="RefSeq" id="WP_155445606.1">
    <property type="nucleotide sequence ID" value="NZ_JAOQNR010000004.1"/>
</dbReference>
<reference evidence="3 4" key="1">
    <citation type="submission" date="2019-11" db="EMBL/GenBank/DDBJ databases">
        <title>Whole-genome sequence of a Rhodoblastus acidophilus DSM 142.</title>
        <authorList>
            <person name="Kyndt J.A."/>
            <person name="Meyer T.E."/>
        </authorList>
    </citation>
    <scope>NUCLEOTIDE SEQUENCE [LARGE SCALE GENOMIC DNA]</scope>
    <source>
        <strain evidence="3 4">DSM 142</strain>
    </source>
</reference>
<name>A0A6N8DNZ8_RHOAC</name>
<dbReference type="InterPro" id="IPR001789">
    <property type="entry name" value="Sig_transdc_resp-reg_receiver"/>
</dbReference>
<dbReference type="InterPro" id="IPR011006">
    <property type="entry name" value="CheY-like_superfamily"/>
</dbReference>
<dbReference type="SUPFAM" id="SSF52172">
    <property type="entry name" value="CheY-like"/>
    <property type="match status" value="1"/>
</dbReference>
<sequence>MTDRTPACLTRLLVVDDDLIQRRLVAKIAAQVNHQVTEADSVAAAEAVLARAAQTGAPIDCVTVDLGLGDGLGADVLHLIADHCPQAQVLLVTGASGRPLQDTLQVARETRLEIHDVFIKPVDLVALRASLWRAREVLWAKRDAP</sequence>
<gene>
    <name evidence="3" type="ORF">GJ654_07890</name>
</gene>
<proteinExistence type="predicted"/>
<dbReference type="OrthoDB" id="5181538at2"/>
<dbReference type="Proteomes" id="UP000439113">
    <property type="component" value="Unassembled WGS sequence"/>
</dbReference>